<comment type="caution">
    <text evidence="1">The sequence shown here is derived from an EMBL/GenBank/DDBJ whole genome shotgun (WGS) entry which is preliminary data.</text>
</comment>
<evidence type="ECO:0000313" key="1">
    <source>
        <dbReference type="EMBL" id="MPC65444.1"/>
    </source>
</evidence>
<keyword evidence="2" id="KW-1185">Reference proteome</keyword>
<dbReference type="EMBL" id="VSRR010023386">
    <property type="protein sequence ID" value="MPC65444.1"/>
    <property type="molecule type" value="Genomic_DNA"/>
</dbReference>
<name>A0A5B7H9F4_PORTR</name>
<protein>
    <submittedName>
        <fullName evidence="1">Uncharacterized protein</fullName>
    </submittedName>
</protein>
<gene>
    <name evidence="1" type="ORF">E2C01_059578</name>
</gene>
<evidence type="ECO:0000313" key="2">
    <source>
        <dbReference type="Proteomes" id="UP000324222"/>
    </source>
</evidence>
<accession>A0A5B7H9F4</accession>
<dbReference type="AlphaFoldDB" id="A0A5B7H9F4"/>
<reference evidence="1 2" key="1">
    <citation type="submission" date="2019-05" db="EMBL/GenBank/DDBJ databases">
        <title>Another draft genome of Portunus trituberculatus and its Hox gene families provides insights of decapod evolution.</title>
        <authorList>
            <person name="Jeong J.-H."/>
            <person name="Song I."/>
            <person name="Kim S."/>
            <person name="Choi T."/>
            <person name="Kim D."/>
            <person name="Ryu S."/>
            <person name="Kim W."/>
        </authorList>
    </citation>
    <scope>NUCLEOTIDE SEQUENCE [LARGE SCALE GENOMIC DNA]</scope>
    <source>
        <tissue evidence="1">Muscle</tissue>
    </source>
</reference>
<organism evidence="1 2">
    <name type="scientific">Portunus trituberculatus</name>
    <name type="common">Swimming crab</name>
    <name type="synonym">Neptunus trituberculatus</name>
    <dbReference type="NCBI Taxonomy" id="210409"/>
    <lineage>
        <taxon>Eukaryota</taxon>
        <taxon>Metazoa</taxon>
        <taxon>Ecdysozoa</taxon>
        <taxon>Arthropoda</taxon>
        <taxon>Crustacea</taxon>
        <taxon>Multicrustacea</taxon>
        <taxon>Malacostraca</taxon>
        <taxon>Eumalacostraca</taxon>
        <taxon>Eucarida</taxon>
        <taxon>Decapoda</taxon>
        <taxon>Pleocyemata</taxon>
        <taxon>Brachyura</taxon>
        <taxon>Eubrachyura</taxon>
        <taxon>Portunoidea</taxon>
        <taxon>Portunidae</taxon>
        <taxon>Portuninae</taxon>
        <taxon>Portunus</taxon>
    </lineage>
</organism>
<sequence length="100" mass="10995">MVGVLVCQTHDNPHARALCAHLQTGWAVLGVYRYGGRRGAACDGLTERQCDHSAVGLRREGVRHSALLSLQHRPHYRITLFNTVLVKACECCAEKVKSVA</sequence>
<proteinExistence type="predicted"/>
<dbReference type="Proteomes" id="UP000324222">
    <property type="component" value="Unassembled WGS sequence"/>
</dbReference>